<evidence type="ECO:0000256" key="4">
    <source>
        <dbReference type="ARBA" id="ARBA00023136"/>
    </source>
</evidence>
<dbReference type="Proteomes" id="UP000321764">
    <property type="component" value="Unassembled WGS sequence"/>
</dbReference>
<dbReference type="GO" id="GO:0009252">
    <property type="term" value="P:peptidoglycan biosynthetic process"/>
    <property type="evidence" value="ECO:0007669"/>
    <property type="project" value="UniProtKB-UniRule"/>
</dbReference>
<proteinExistence type="inferred from homology"/>
<dbReference type="Gene3D" id="3.30.1490.480">
    <property type="entry name" value="Endolytic murein transglycosylase"/>
    <property type="match status" value="1"/>
</dbReference>
<evidence type="ECO:0000256" key="1">
    <source>
        <dbReference type="ARBA" id="ARBA00022475"/>
    </source>
</evidence>
<keyword evidence="4 7" id="KW-0472">Membrane</keyword>
<dbReference type="PANTHER" id="PTHR30518">
    <property type="entry name" value="ENDOLYTIC MUREIN TRANSGLYCOSYLASE"/>
    <property type="match status" value="1"/>
</dbReference>
<accession>A0A5C8Z888</accession>
<comment type="caution">
    <text evidence="8">The sequence shown here is derived from an EMBL/GenBank/DDBJ whole genome shotgun (WGS) entry which is preliminary data.</text>
</comment>
<dbReference type="RefSeq" id="WP_147712915.1">
    <property type="nucleotide sequence ID" value="NZ_VKAD01000001.1"/>
</dbReference>
<evidence type="ECO:0000256" key="7">
    <source>
        <dbReference type="HAMAP-Rule" id="MF_02065"/>
    </source>
</evidence>
<dbReference type="EC" id="4.2.2.29" evidence="7"/>
<reference evidence="8 9" key="1">
    <citation type="submission" date="2019-07" db="EMBL/GenBank/DDBJ databases">
        <title>Reinekea sp. strain SSH23 genome sequencing and assembly.</title>
        <authorList>
            <person name="Kim I."/>
        </authorList>
    </citation>
    <scope>NUCLEOTIDE SEQUENCE [LARGE SCALE GENOMIC DNA]</scope>
    <source>
        <strain evidence="8 9">SSH23</strain>
    </source>
</reference>
<keyword evidence="5 7" id="KW-0456">Lyase</keyword>
<keyword evidence="1 7" id="KW-1003">Cell membrane</keyword>
<feature type="site" description="Important for catalytic activity" evidence="7">
    <location>
        <position position="215"/>
    </location>
</feature>
<dbReference type="GO" id="GO:0071555">
    <property type="term" value="P:cell wall organization"/>
    <property type="evidence" value="ECO:0007669"/>
    <property type="project" value="UniProtKB-KW"/>
</dbReference>
<dbReference type="InterPro" id="IPR003770">
    <property type="entry name" value="MLTG-like"/>
</dbReference>
<name>A0A5C8Z888_9GAMM</name>
<dbReference type="Gene3D" id="3.30.160.60">
    <property type="entry name" value="Classic Zinc Finger"/>
    <property type="match status" value="1"/>
</dbReference>
<keyword evidence="2 7" id="KW-0812">Transmembrane</keyword>
<dbReference type="EMBL" id="VKAD01000001">
    <property type="protein sequence ID" value="TXR53513.1"/>
    <property type="molecule type" value="Genomic_DNA"/>
</dbReference>
<evidence type="ECO:0000256" key="5">
    <source>
        <dbReference type="ARBA" id="ARBA00023239"/>
    </source>
</evidence>
<protein>
    <recommendedName>
        <fullName evidence="7">Endolytic murein transglycosylase</fullName>
        <ecNumber evidence="7">4.2.2.29</ecNumber>
    </recommendedName>
    <alternativeName>
        <fullName evidence="7">Peptidoglycan lytic transglycosylase</fullName>
    </alternativeName>
    <alternativeName>
        <fullName evidence="7">Peptidoglycan polymerization terminase</fullName>
    </alternativeName>
</protein>
<sequence length="347" mass="39351">MIKKIIVSAIVLFLTVALISASLVLRELNKPINFSTETQHYTVAKGSSLKRVLNDFSNQGWVAYPRVHELWLRFQGKTNIQSGEYELSSQMTVDEIIEQFVRGEKILRSVRFIEGKTVTDYLVVIRANSYLTQTLDGLSLEQIALQVDPELENLEGWLFPDTYLFESGTRDIDILRLAYSRMQTQLDQLWAERSEKTAVSTPYEALILASIVEKETGAAFERPEIAGVFTRRLERRMRLQTDPTVIYGLGADFDGNITRRHLRTDTPYNTYTRGGLPPTPIANPGREAIWAALNPADGESIFFVAKGDGTHYFSSTLKEHNAAVRQYQRFGRREDYQSAPAQEATAE</sequence>
<evidence type="ECO:0000313" key="8">
    <source>
        <dbReference type="EMBL" id="TXR53513.1"/>
    </source>
</evidence>
<dbReference type="AlphaFoldDB" id="A0A5C8Z888"/>
<evidence type="ECO:0000256" key="2">
    <source>
        <dbReference type="ARBA" id="ARBA00022692"/>
    </source>
</evidence>
<keyword evidence="3 7" id="KW-1133">Transmembrane helix</keyword>
<evidence type="ECO:0000313" key="9">
    <source>
        <dbReference type="Proteomes" id="UP000321764"/>
    </source>
</evidence>
<dbReference type="NCBIfam" id="TIGR00247">
    <property type="entry name" value="endolytic transglycosylase MltG"/>
    <property type="match status" value="1"/>
</dbReference>
<keyword evidence="6 7" id="KW-0961">Cell wall biogenesis/degradation</keyword>
<dbReference type="CDD" id="cd08010">
    <property type="entry name" value="MltG_like"/>
    <property type="match status" value="1"/>
</dbReference>
<organism evidence="8 9">
    <name type="scientific">Reinekea thalattae</name>
    <dbReference type="NCBI Taxonomy" id="2593301"/>
    <lineage>
        <taxon>Bacteria</taxon>
        <taxon>Pseudomonadati</taxon>
        <taxon>Pseudomonadota</taxon>
        <taxon>Gammaproteobacteria</taxon>
        <taxon>Oceanospirillales</taxon>
        <taxon>Saccharospirillaceae</taxon>
        <taxon>Reinekea</taxon>
    </lineage>
</organism>
<keyword evidence="7" id="KW-0997">Cell inner membrane</keyword>
<comment type="similarity">
    <text evidence="7">Belongs to the transglycosylase MltG family.</text>
</comment>
<comment type="function">
    <text evidence="7">Functions as a peptidoglycan terminase that cleaves nascent peptidoglycan strands endolytically to terminate their elongation.</text>
</comment>
<dbReference type="PANTHER" id="PTHR30518:SF2">
    <property type="entry name" value="ENDOLYTIC MUREIN TRANSGLYCOSYLASE"/>
    <property type="match status" value="1"/>
</dbReference>
<evidence type="ECO:0000256" key="6">
    <source>
        <dbReference type="ARBA" id="ARBA00023316"/>
    </source>
</evidence>
<keyword evidence="9" id="KW-1185">Reference proteome</keyword>
<gene>
    <name evidence="7 8" type="primary">mltG</name>
    <name evidence="8" type="ORF">FME95_02795</name>
</gene>
<comment type="catalytic activity">
    <reaction evidence="7">
        <text>a peptidoglycan chain = a peptidoglycan chain with N-acetyl-1,6-anhydromuramyl-[peptide] at the reducing end + a peptidoglycan chain with N-acetylglucosamine at the non-reducing end.</text>
        <dbReference type="EC" id="4.2.2.29"/>
    </reaction>
</comment>
<dbReference type="HAMAP" id="MF_02065">
    <property type="entry name" value="MltG"/>
    <property type="match status" value="1"/>
</dbReference>
<dbReference type="Pfam" id="PF02618">
    <property type="entry name" value="YceG"/>
    <property type="match status" value="1"/>
</dbReference>
<dbReference type="OrthoDB" id="9814591at2"/>
<dbReference type="GO" id="GO:0005886">
    <property type="term" value="C:plasma membrane"/>
    <property type="evidence" value="ECO:0007669"/>
    <property type="project" value="UniProtKB-UniRule"/>
</dbReference>
<dbReference type="GO" id="GO:0008932">
    <property type="term" value="F:lytic endotransglycosylase activity"/>
    <property type="evidence" value="ECO:0007669"/>
    <property type="project" value="UniProtKB-UniRule"/>
</dbReference>
<evidence type="ECO:0000256" key="3">
    <source>
        <dbReference type="ARBA" id="ARBA00022989"/>
    </source>
</evidence>